<dbReference type="GO" id="GO:0005764">
    <property type="term" value="C:lysosome"/>
    <property type="evidence" value="ECO:0007669"/>
    <property type="project" value="TreeGrafter"/>
</dbReference>
<dbReference type="PANTHER" id="PTHR10030:SF37">
    <property type="entry name" value="ALPHA-L-FUCOSIDASE-RELATED"/>
    <property type="match status" value="1"/>
</dbReference>
<dbReference type="InterPro" id="IPR031919">
    <property type="entry name" value="Fucosidase_C"/>
</dbReference>
<evidence type="ECO:0000256" key="8">
    <source>
        <dbReference type="ARBA" id="ARBA00023295"/>
    </source>
</evidence>
<comment type="function">
    <text evidence="3">Alpha-L-fucosidase is responsible for hydrolyzing the alpha-1,6-linked fucose joined to the reducing-end N-acetylglucosamine of the carbohydrate moieties of glycoproteins.</text>
</comment>
<protein>
    <recommendedName>
        <fullName evidence="5">alpha-L-fucosidase</fullName>
        <ecNumber evidence="5">3.2.1.51</ecNumber>
    </recommendedName>
</protein>
<comment type="catalytic activity">
    <reaction evidence="1">
        <text>a neolactoside IV(2)-alpha-Fuc-nLc4Cer(d18:1(4E)) + H2O = a neolactoside nLc4Cer(d18:1(4E)) + L-fucose</text>
        <dbReference type="Rhea" id="RHEA:48224"/>
        <dbReference type="ChEBI" id="CHEBI:2181"/>
        <dbReference type="ChEBI" id="CHEBI:15377"/>
        <dbReference type="ChEBI" id="CHEBI:17006"/>
        <dbReference type="ChEBI" id="CHEBI:28691"/>
    </reaction>
    <physiologicalReaction direction="left-to-right" evidence="1">
        <dbReference type="Rhea" id="RHEA:48225"/>
    </physiologicalReaction>
</comment>
<dbReference type="PRINTS" id="PR00741">
    <property type="entry name" value="GLHYDRLASE29"/>
</dbReference>
<sequence>MDVGPKKDLIGELAEAIRSKTYIRFGLYHSMYEWYNPLYIADKRNNFTTDTFVTQKIIPELQELVETYKPEVIWSDGDWEASDSYWKSKEFLAWLYNESPVKDTVVVNDRWGSNMPCHHGGFFTCTDRFNPGVLLPHKWENCMTIDKKSWGFRRNAVLSEYFTLAGLVKELVITVSCGGNLLMNVGPTKDGIISPIFEERLRGMGAWLAVNGEAIYDTKPSVVQNDTITGSTWYTQSKNEKYLYASILEWPEDDTLLLGSLKISKNSQIQLLGYSSIIPWKQSDDKLEIYLPANAHKGQPAWVLKIGK</sequence>
<dbReference type="GO" id="GO:0006004">
    <property type="term" value="P:fucose metabolic process"/>
    <property type="evidence" value="ECO:0007669"/>
    <property type="project" value="InterPro"/>
</dbReference>
<feature type="domain" description="Glycoside hydrolase family 29 N-terminal" evidence="9">
    <location>
        <begin position="1"/>
        <end position="213"/>
    </location>
</feature>
<keyword evidence="8" id="KW-0326">Glycosidase</keyword>
<dbReference type="SUPFAM" id="SSF51445">
    <property type="entry name" value="(Trans)glycosidases"/>
    <property type="match status" value="1"/>
</dbReference>
<evidence type="ECO:0000256" key="2">
    <source>
        <dbReference type="ARBA" id="ARBA00000419"/>
    </source>
</evidence>
<evidence type="ECO:0000256" key="1">
    <source>
        <dbReference type="ARBA" id="ARBA00000321"/>
    </source>
</evidence>
<dbReference type="Pfam" id="PF01120">
    <property type="entry name" value="Alpha_L_fucos"/>
    <property type="match status" value="1"/>
</dbReference>
<proteinExistence type="inferred from homology"/>
<evidence type="ECO:0000259" key="9">
    <source>
        <dbReference type="Pfam" id="PF01120"/>
    </source>
</evidence>
<comment type="catalytic activity">
    <reaction evidence="2">
        <text>a neolactoside IV(2)-alpha-Fuc-nLc4Cer(d18:0) + H2O = a neolactoside nLc4Cer(d18:0) + L-fucose</text>
        <dbReference type="Rhea" id="RHEA:49308"/>
        <dbReference type="ChEBI" id="CHEBI:2181"/>
        <dbReference type="ChEBI" id="CHEBI:15377"/>
        <dbReference type="ChEBI" id="CHEBI:91119"/>
        <dbReference type="ChEBI" id="CHEBI:91121"/>
    </reaction>
    <physiologicalReaction direction="left-to-right" evidence="2">
        <dbReference type="Rhea" id="RHEA:49309"/>
    </physiologicalReaction>
</comment>
<evidence type="ECO:0000256" key="7">
    <source>
        <dbReference type="ARBA" id="ARBA00022801"/>
    </source>
</evidence>
<keyword evidence="12" id="KW-1185">Reference proteome</keyword>
<dbReference type="EC" id="3.2.1.51" evidence="5"/>
<dbReference type="GO" id="GO:0004560">
    <property type="term" value="F:alpha-L-fucosidase activity"/>
    <property type="evidence" value="ECO:0007669"/>
    <property type="project" value="UniProtKB-EC"/>
</dbReference>
<dbReference type="Proteomes" id="UP000036403">
    <property type="component" value="Unassembled WGS sequence"/>
</dbReference>
<dbReference type="SMART" id="SM00812">
    <property type="entry name" value="Alpha_L_fucos"/>
    <property type="match status" value="1"/>
</dbReference>
<evidence type="ECO:0000256" key="6">
    <source>
        <dbReference type="ARBA" id="ARBA00022729"/>
    </source>
</evidence>
<dbReference type="Pfam" id="PF16757">
    <property type="entry name" value="Fucosidase_C"/>
    <property type="match status" value="1"/>
</dbReference>
<dbReference type="InterPro" id="IPR057739">
    <property type="entry name" value="Glyco_hydro_29_N"/>
</dbReference>
<evidence type="ECO:0000256" key="5">
    <source>
        <dbReference type="ARBA" id="ARBA00012662"/>
    </source>
</evidence>
<dbReference type="OrthoDB" id="6039950at2759"/>
<reference evidence="11 12" key="1">
    <citation type="submission" date="2015-04" db="EMBL/GenBank/DDBJ databases">
        <title>Lasius niger genome sequencing.</title>
        <authorList>
            <person name="Konorov E.A."/>
            <person name="Nikitin M.A."/>
            <person name="Kirill M.V."/>
            <person name="Chang P."/>
        </authorList>
    </citation>
    <scope>NUCLEOTIDE SEQUENCE [LARGE SCALE GENOMIC DNA]</scope>
    <source>
        <tissue evidence="11">Whole</tissue>
    </source>
</reference>
<dbReference type="Gene3D" id="3.20.20.80">
    <property type="entry name" value="Glycosidases"/>
    <property type="match status" value="1"/>
</dbReference>
<dbReference type="PROSITE" id="PS00385">
    <property type="entry name" value="ALPHA_L_FUCOSIDASE"/>
    <property type="match status" value="1"/>
</dbReference>
<comment type="caution">
    <text evidence="11">The sequence shown here is derived from an EMBL/GenBank/DDBJ whole genome shotgun (WGS) entry which is preliminary data.</text>
</comment>
<dbReference type="InterPro" id="IPR013780">
    <property type="entry name" value="Glyco_hydro_b"/>
</dbReference>
<gene>
    <name evidence="11" type="ORF">RF55_15132</name>
</gene>
<dbReference type="InterPro" id="IPR016286">
    <property type="entry name" value="FUC_metazoa-typ"/>
</dbReference>
<dbReference type="STRING" id="67767.A0A0J7K6X4"/>
<dbReference type="AlphaFoldDB" id="A0A0J7K6X4"/>
<name>A0A0J7K6X4_LASNI</name>
<evidence type="ECO:0000313" key="12">
    <source>
        <dbReference type="Proteomes" id="UP000036403"/>
    </source>
</evidence>
<evidence type="ECO:0000256" key="3">
    <source>
        <dbReference type="ARBA" id="ARBA00004071"/>
    </source>
</evidence>
<feature type="domain" description="Alpha-L-fucosidase C-terminal" evidence="10">
    <location>
        <begin position="224"/>
        <end position="306"/>
    </location>
</feature>
<comment type="similarity">
    <text evidence="4">Belongs to the glycosyl hydrolase 29 family.</text>
</comment>
<dbReference type="FunFam" id="3.20.20.80:FF:000293">
    <property type="entry name" value="Alpha-L-fucosidase"/>
    <property type="match status" value="1"/>
</dbReference>
<dbReference type="PaxDb" id="67767-A0A0J7K6X4"/>
<dbReference type="PANTHER" id="PTHR10030">
    <property type="entry name" value="ALPHA-L-FUCOSIDASE"/>
    <property type="match status" value="1"/>
</dbReference>
<keyword evidence="6" id="KW-0732">Signal</keyword>
<dbReference type="InterPro" id="IPR000933">
    <property type="entry name" value="Glyco_hydro_29"/>
</dbReference>
<accession>A0A0J7K6X4</accession>
<dbReference type="InterPro" id="IPR018526">
    <property type="entry name" value="Glyco_hydro_29_CS"/>
</dbReference>
<dbReference type="GO" id="GO:0016139">
    <property type="term" value="P:glycoside catabolic process"/>
    <property type="evidence" value="ECO:0007669"/>
    <property type="project" value="TreeGrafter"/>
</dbReference>
<evidence type="ECO:0000259" key="10">
    <source>
        <dbReference type="Pfam" id="PF16757"/>
    </source>
</evidence>
<evidence type="ECO:0000313" key="11">
    <source>
        <dbReference type="EMBL" id="KMQ86014.1"/>
    </source>
</evidence>
<dbReference type="InterPro" id="IPR017853">
    <property type="entry name" value="GH"/>
</dbReference>
<dbReference type="Gene3D" id="2.60.40.1180">
    <property type="entry name" value="Golgi alpha-mannosidase II"/>
    <property type="match status" value="1"/>
</dbReference>
<organism evidence="11 12">
    <name type="scientific">Lasius niger</name>
    <name type="common">Black garden ant</name>
    <dbReference type="NCBI Taxonomy" id="67767"/>
    <lineage>
        <taxon>Eukaryota</taxon>
        <taxon>Metazoa</taxon>
        <taxon>Ecdysozoa</taxon>
        <taxon>Arthropoda</taxon>
        <taxon>Hexapoda</taxon>
        <taxon>Insecta</taxon>
        <taxon>Pterygota</taxon>
        <taxon>Neoptera</taxon>
        <taxon>Endopterygota</taxon>
        <taxon>Hymenoptera</taxon>
        <taxon>Apocrita</taxon>
        <taxon>Aculeata</taxon>
        <taxon>Formicoidea</taxon>
        <taxon>Formicidae</taxon>
        <taxon>Formicinae</taxon>
        <taxon>Lasius</taxon>
        <taxon>Lasius</taxon>
    </lineage>
</organism>
<keyword evidence="7" id="KW-0378">Hydrolase</keyword>
<dbReference type="EMBL" id="LBMM01012752">
    <property type="protein sequence ID" value="KMQ86014.1"/>
    <property type="molecule type" value="Genomic_DNA"/>
</dbReference>
<evidence type="ECO:0000256" key="4">
    <source>
        <dbReference type="ARBA" id="ARBA00007951"/>
    </source>
</evidence>